<dbReference type="OrthoDB" id="10466928at2759"/>
<dbReference type="AlphaFoldDB" id="F4S117"/>
<dbReference type="EMBL" id="GL883136">
    <property type="protein sequence ID" value="EGG01718.1"/>
    <property type="molecule type" value="Genomic_DNA"/>
</dbReference>
<keyword evidence="2" id="KW-1185">Reference proteome</keyword>
<accession>F4S117</accession>
<evidence type="ECO:0000313" key="1">
    <source>
        <dbReference type="EMBL" id="EGG01718.1"/>
    </source>
</evidence>
<dbReference type="VEuPathDB" id="FungiDB:MELLADRAFT_110807"/>
<protein>
    <submittedName>
        <fullName evidence="1">Uncharacterized protein</fullName>
    </submittedName>
</protein>
<dbReference type="HOGENOM" id="CLU_441506_0_0_1"/>
<dbReference type="GeneID" id="18924198"/>
<name>F4S117_MELLP</name>
<reference evidence="2" key="1">
    <citation type="journal article" date="2011" name="Proc. Natl. Acad. Sci. U.S.A.">
        <title>Obligate biotrophy features unraveled by the genomic analysis of rust fungi.</title>
        <authorList>
            <person name="Duplessis S."/>
            <person name="Cuomo C.A."/>
            <person name="Lin Y.-C."/>
            <person name="Aerts A."/>
            <person name="Tisserant E."/>
            <person name="Veneault-Fourrey C."/>
            <person name="Joly D.L."/>
            <person name="Hacquard S."/>
            <person name="Amselem J."/>
            <person name="Cantarel B.L."/>
            <person name="Chiu R."/>
            <person name="Coutinho P.M."/>
            <person name="Feau N."/>
            <person name="Field M."/>
            <person name="Frey P."/>
            <person name="Gelhaye E."/>
            <person name="Goldberg J."/>
            <person name="Grabherr M.G."/>
            <person name="Kodira C.D."/>
            <person name="Kohler A."/>
            <person name="Kuees U."/>
            <person name="Lindquist E.A."/>
            <person name="Lucas S.M."/>
            <person name="Mago R."/>
            <person name="Mauceli E."/>
            <person name="Morin E."/>
            <person name="Murat C."/>
            <person name="Pangilinan J.L."/>
            <person name="Park R."/>
            <person name="Pearson M."/>
            <person name="Quesneville H."/>
            <person name="Rouhier N."/>
            <person name="Sakthikumar S."/>
            <person name="Salamov A.A."/>
            <person name="Schmutz J."/>
            <person name="Selles B."/>
            <person name="Shapiro H."/>
            <person name="Tanguay P."/>
            <person name="Tuskan G.A."/>
            <person name="Henrissat B."/>
            <person name="Van de Peer Y."/>
            <person name="Rouze P."/>
            <person name="Ellis J.G."/>
            <person name="Dodds P.N."/>
            <person name="Schein J.E."/>
            <person name="Zhong S."/>
            <person name="Hamelin R.C."/>
            <person name="Grigoriev I.V."/>
            <person name="Szabo L.J."/>
            <person name="Martin F."/>
        </authorList>
    </citation>
    <scope>NUCLEOTIDE SEQUENCE [LARGE SCALE GENOMIC DNA]</scope>
    <source>
        <strain evidence="2">98AG31 / pathotype 3-4-7</strain>
    </source>
</reference>
<sequence length="622" mass="70554">MLIRNSAKDVFFVLNFYNLINFCSAFINSIPDDPLINMWHGIDSAPMIVSSGPEPVLASSFKTWSPVGGWIPADASAEADLGASSSHVNSHDHEMSLISSHRPEESAIQSSATTVNPYESIIIQTLDHLKEPKLTHKEKAAAYAHLMEILRADPEVKSIFIKHATDPTRSDEVWEAQTLWNIATTAKSNYDEIKSIEEVYGLKSPYQIIIRKFFDLDVNNLNAVSDLRAAIDRYLARIPLSGEHPKAQALNEIASRLKYSTSHEIQVPHHDTSPKDTPDHEEIEQKRLDLVKLAKTLNHEKNSKEAALESSKRKELREQYVNVESQWALLRKKVKTSEGMFGLVKQRFSNLNRANHLEVQEFREQMERLLEKEIERVKAWEPTQGWQDLPKGQQSTVIEEALHRINDPTISFGERGMIYKQLSSFVDQNPELVKEFNSASKQKGNQGYLTTSLKGILIRELQNPHETQDTRINILLRRFIALNKGSADSINSLREDLERVLIDDEKLKRGNEVDSDDMDFEHLITSEASSSSSQKTNLADQKLLSIDDKILVHKMKKLLISEHYPLEKELANQAGLTSDNFIGKYTDLLKQSILKKFEPSKDENEASANIGAPLLSRRALHL</sequence>
<dbReference type="KEGG" id="mlr:MELLADRAFT_110807"/>
<dbReference type="InParanoid" id="F4S117"/>
<gene>
    <name evidence="1" type="ORF">MELLADRAFT_110807</name>
</gene>
<dbReference type="RefSeq" id="XP_007415063.1">
    <property type="nucleotide sequence ID" value="XM_007415001.1"/>
</dbReference>
<organism evidence="2">
    <name type="scientific">Melampsora larici-populina (strain 98AG31 / pathotype 3-4-7)</name>
    <name type="common">Poplar leaf rust fungus</name>
    <dbReference type="NCBI Taxonomy" id="747676"/>
    <lineage>
        <taxon>Eukaryota</taxon>
        <taxon>Fungi</taxon>
        <taxon>Dikarya</taxon>
        <taxon>Basidiomycota</taxon>
        <taxon>Pucciniomycotina</taxon>
        <taxon>Pucciniomycetes</taxon>
        <taxon>Pucciniales</taxon>
        <taxon>Melampsoraceae</taxon>
        <taxon>Melampsora</taxon>
    </lineage>
</organism>
<dbReference type="Proteomes" id="UP000001072">
    <property type="component" value="Unassembled WGS sequence"/>
</dbReference>
<proteinExistence type="predicted"/>
<evidence type="ECO:0000313" key="2">
    <source>
        <dbReference type="Proteomes" id="UP000001072"/>
    </source>
</evidence>